<proteinExistence type="predicted"/>
<organism evidence="2">
    <name type="scientific">uncultured Craurococcus sp</name>
    <dbReference type="NCBI Taxonomy" id="1135998"/>
    <lineage>
        <taxon>Bacteria</taxon>
        <taxon>Pseudomonadati</taxon>
        <taxon>Pseudomonadota</taxon>
        <taxon>Alphaproteobacteria</taxon>
        <taxon>Acetobacterales</taxon>
        <taxon>Acetobacteraceae</taxon>
        <taxon>Craurococcus</taxon>
        <taxon>environmental samples</taxon>
    </lineage>
</organism>
<evidence type="ECO:0000313" key="2">
    <source>
        <dbReference type="EMBL" id="CAA9279988.1"/>
    </source>
</evidence>
<dbReference type="AlphaFoldDB" id="A0A6J4JK80"/>
<name>A0A6J4JK80_9PROT</name>
<reference evidence="2" key="1">
    <citation type="submission" date="2020-02" db="EMBL/GenBank/DDBJ databases">
        <authorList>
            <person name="Meier V. D."/>
        </authorList>
    </citation>
    <scope>NUCLEOTIDE SEQUENCE</scope>
    <source>
        <strain evidence="2">AVDCRST_MAG27</strain>
    </source>
</reference>
<feature type="region of interest" description="Disordered" evidence="1">
    <location>
        <begin position="1"/>
        <end position="73"/>
    </location>
</feature>
<feature type="compositionally biased region" description="Basic and acidic residues" evidence="1">
    <location>
        <begin position="59"/>
        <end position="73"/>
    </location>
</feature>
<sequence>MDGSDMHRVVSHRMAGKPARDSLAALHRRPQATPPATAGELLRLRRAEAAMQPGPRPHPALERDRRSPARAEA</sequence>
<evidence type="ECO:0000256" key="1">
    <source>
        <dbReference type="SAM" id="MobiDB-lite"/>
    </source>
</evidence>
<gene>
    <name evidence="2" type="ORF">AVDCRST_MAG27-3954</name>
</gene>
<accession>A0A6J4JK80</accession>
<protein>
    <submittedName>
        <fullName evidence="2">Uncharacterized protein</fullName>
    </submittedName>
</protein>
<dbReference type="EMBL" id="CADCTD010000165">
    <property type="protein sequence ID" value="CAA9279988.1"/>
    <property type="molecule type" value="Genomic_DNA"/>
</dbReference>